<accession>A0ABU9E7R8</accession>
<dbReference type="Proteomes" id="UP001484239">
    <property type="component" value="Unassembled WGS sequence"/>
</dbReference>
<sequence length="149" mass="16281">MVRRFDARALALLLFTVTLAAPLRGQQAEVESAVRATLDAWSAGDYQGFVDAYHPEARGFFLDGGDLIRAFSLDALEATAEAGFRAEVTLRDLDVAVYGTTSVAVGYIEGQLVLPGGITLQGPWRYSETRVQTDGAWRIVQFHLSKRGM</sequence>
<dbReference type="SUPFAM" id="SSF54427">
    <property type="entry name" value="NTF2-like"/>
    <property type="match status" value="1"/>
</dbReference>
<proteinExistence type="predicted"/>
<feature type="chain" id="PRO_5047457076" evidence="1">
    <location>
        <begin position="21"/>
        <end position="149"/>
    </location>
</feature>
<protein>
    <submittedName>
        <fullName evidence="3">DUF4440 domain-containing protein</fullName>
    </submittedName>
</protein>
<organism evidence="3 4">
    <name type="scientific">Gaopeijia maritima</name>
    <dbReference type="NCBI Taxonomy" id="3119007"/>
    <lineage>
        <taxon>Bacteria</taxon>
        <taxon>Pseudomonadati</taxon>
        <taxon>Gemmatimonadota</taxon>
        <taxon>Longimicrobiia</taxon>
        <taxon>Gaopeijiales</taxon>
        <taxon>Gaopeijiaceae</taxon>
        <taxon>Gaopeijia</taxon>
    </lineage>
</organism>
<evidence type="ECO:0000256" key="1">
    <source>
        <dbReference type="SAM" id="SignalP"/>
    </source>
</evidence>
<dbReference type="InterPro" id="IPR027843">
    <property type="entry name" value="DUF4440"/>
</dbReference>
<name>A0ABU9E7R8_9BACT</name>
<reference evidence="3 4" key="1">
    <citation type="submission" date="2024-02" db="EMBL/GenBank/DDBJ databases">
        <title>A novel Gemmatimonadota bacterium.</title>
        <authorList>
            <person name="Du Z.-J."/>
            <person name="Ye Y.-Q."/>
        </authorList>
    </citation>
    <scope>NUCLEOTIDE SEQUENCE [LARGE SCALE GENOMIC DNA]</scope>
    <source>
        <strain evidence="3 4">DH-20</strain>
    </source>
</reference>
<gene>
    <name evidence="3" type="ORF">WI372_07305</name>
</gene>
<dbReference type="Pfam" id="PF14534">
    <property type="entry name" value="DUF4440"/>
    <property type="match status" value="1"/>
</dbReference>
<dbReference type="Gene3D" id="3.10.450.50">
    <property type="match status" value="1"/>
</dbReference>
<keyword evidence="1" id="KW-0732">Signal</keyword>
<evidence type="ECO:0000313" key="4">
    <source>
        <dbReference type="Proteomes" id="UP001484239"/>
    </source>
</evidence>
<feature type="signal peptide" evidence="1">
    <location>
        <begin position="1"/>
        <end position="20"/>
    </location>
</feature>
<dbReference type="RefSeq" id="WP_405286624.1">
    <property type="nucleotide sequence ID" value="NZ_JBBHLI010000003.1"/>
</dbReference>
<comment type="caution">
    <text evidence="3">The sequence shown here is derived from an EMBL/GenBank/DDBJ whole genome shotgun (WGS) entry which is preliminary data.</text>
</comment>
<dbReference type="InterPro" id="IPR032710">
    <property type="entry name" value="NTF2-like_dom_sf"/>
</dbReference>
<keyword evidence="4" id="KW-1185">Reference proteome</keyword>
<evidence type="ECO:0000259" key="2">
    <source>
        <dbReference type="Pfam" id="PF14534"/>
    </source>
</evidence>
<feature type="domain" description="DUF4440" evidence="2">
    <location>
        <begin position="31"/>
        <end position="139"/>
    </location>
</feature>
<dbReference type="EMBL" id="JBBHLI010000003">
    <property type="protein sequence ID" value="MEK9500778.1"/>
    <property type="molecule type" value="Genomic_DNA"/>
</dbReference>
<evidence type="ECO:0000313" key="3">
    <source>
        <dbReference type="EMBL" id="MEK9500778.1"/>
    </source>
</evidence>